<gene>
    <name evidence="7" type="primary">BHLH74_0</name>
    <name evidence="6" type="synonym">BHLH74_1</name>
    <name evidence="7" type="ORF">CK203_000725</name>
    <name evidence="6" type="ORF">CK203_089537</name>
</gene>
<dbReference type="Gene3D" id="4.10.280.10">
    <property type="entry name" value="Helix-loop-helix DNA-binding domain"/>
    <property type="match status" value="1"/>
</dbReference>
<keyword evidence="2" id="KW-0805">Transcription regulation</keyword>
<evidence type="ECO:0000256" key="2">
    <source>
        <dbReference type="ARBA" id="ARBA00023015"/>
    </source>
</evidence>
<comment type="subcellular location">
    <subcellularLocation>
        <location evidence="1">Nucleus</location>
    </subcellularLocation>
</comment>
<dbReference type="GO" id="GO:0006355">
    <property type="term" value="P:regulation of DNA-templated transcription"/>
    <property type="evidence" value="ECO:0007669"/>
    <property type="project" value="InterPro"/>
</dbReference>
<dbReference type="FunFam" id="4.10.280.10:FF:000002">
    <property type="entry name" value="Basic helix-loop-helix transcription factor"/>
    <property type="match status" value="1"/>
</dbReference>
<dbReference type="InterPro" id="IPR024097">
    <property type="entry name" value="bHLH_ZIP_TF"/>
</dbReference>
<accession>A0A438KPT3</accession>
<dbReference type="SUPFAM" id="SSF47459">
    <property type="entry name" value="HLH, helix-loop-helix DNA-binding domain"/>
    <property type="match status" value="1"/>
</dbReference>
<name>A0A438KPT3_VITVI</name>
<dbReference type="GO" id="GO:0046983">
    <property type="term" value="F:protein dimerization activity"/>
    <property type="evidence" value="ECO:0007669"/>
    <property type="project" value="InterPro"/>
</dbReference>
<comment type="caution">
    <text evidence="7">The sequence shown here is derived from an EMBL/GenBank/DDBJ whole genome shotgun (WGS) entry which is preliminary data.</text>
</comment>
<organism evidence="7 8">
    <name type="scientific">Vitis vinifera</name>
    <name type="common">Grape</name>
    <dbReference type="NCBI Taxonomy" id="29760"/>
    <lineage>
        <taxon>Eukaryota</taxon>
        <taxon>Viridiplantae</taxon>
        <taxon>Streptophyta</taxon>
        <taxon>Embryophyta</taxon>
        <taxon>Tracheophyta</taxon>
        <taxon>Spermatophyta</taxon>
        <taxon>Magnoliopsida</taxon>
        <taxon>eudicotyledons</taxon>
        <taxon>Gunneridae</taxon>
        <taxon>Pentapetalae</taxon>
        <taxon>rosids</taxon>
        <taxon>Vitales</taxon>
        <taxon>Vitaceae</taxon>
        <taxon>Viteae</taxon>
        <taxon>Vitis</taxon>
    </lineage>
</organism>
<dbReference type="InterPro" id="IPR036638">
    <property type="entry name" value="HLH_DNA-bd_sf"/>
</dbReference>
<evidence type="ECO:0000256" key="4">
    <source>
        <dbReference type="ARBA" id="ARBA00023242"/>
    </source>
</evidence>
<reference evidence="7 8" key="1">
    <citation type="journal article" date="2018" name="PLoS Genet.">
        <title>Population sequencing reveals clonal diversity and ancestral inbreeding in the grapevine cultivar Chardonnay.</title>
        <authorList>
            <person name="Roach M.J."/>
            <person name="Johnson D.L."/>
            <person name="Bohlmann J."/>
            <person name="van Vuuren H.J."/>
            <person name="Jones S.J."/>
            <person name="Pretorius I.S."/>
            <person name="Schmidt S.A."/>
            <person name="Borneman A.R."/>
        </authorList>
    </citation>
    <scope>NUCLEOTIDE SEQUENCE [LARGE SCALE GENOMIC DNA]</scope>
    <source>
        <strain evidence="8">cv. Chardonnay</strain>
        <strain evidence="7">I10V1</strain>
        <tissue evidence="7">Leaf</tissue>
    </source>
</reference>
<dbReference type="PROSITE" id="PS50888">
    <property type="entry name" value="BHLH"/>
    <property type="match status" value="1"/>
</dbReference>
<dbReference type="SMART" id="SM00353">
    <property type="entry name" value="HLH"/>
    <property type="match status" value="1"/>
</dbReference>
<dbReference type="Proteomes" id="UP000288805">
    <property type="component" value="Unassembled WGS sequence"/>
</dbReference>
<dbReference type="Pfam" id="PF00010">
    <property type="entry name" value="HLH"/>
    <property type="match status" value="1"/>
</dbReference>
<keyword evidence="3" id="KW-0804">Transcription</keyword>
<dbReference type="CDD" id="cd18919">
    <property type="entry name" value="bHLH_AtBPE_like"/>
    <property type="match status" value="1"/>
</dbReference>
<dbReference type="EMBL" id="QGNW01001056">
    <property type="protein sequence ID" value="RVW57406.1"/>
    <property type="molecule type" value="Genomic_DNA"/>
</dbReference>
<protein>
    <submittedName>
        <fullName evidence="7">Transcription factor bHLH74</fullName>
    </submittedName>
</protein>
<evidence type="ECO:0000256" key="3">
    <source>
        <dbReference type="ARBA" id="ARBA00023163"/>
    </source>
</evidence>
<dbReference type="AlphaFoldDB" id="A0A438KPT3"/>
<evidence type="ECO:0000313" key="8">
    <source>
        <dbReference type="Proteomes" id="UP000288805"/>
    </source>
</evidence>
<dbReference type="PANTHER" id="PTHR12565">
    <property type="entry name" value="STEROL REGULATORY ELEMENT-BINDING PROTEIN"/>
    <property type="match status" value="1"/>
</dbReference>
<sequence>MDTDGSGDSGFEHKDGSLLDCPSLGIFTSLSSLNGVTSIFTGDYDPPVPLAHNADIIGLPPLKTHDQIDDLYAGNALENQGMSSTIHLTQYSSDPRFVELVPNFPHFSTAGFSEMVTPRCLPKCHNIGCPPDHPLEKNGTRKTSNLQNKTNNCAQMEGCQIADDGTMELSPIEKKRKRLADDRSQFAHLKNMEAAQPKDECLGRQDERKQKAEQKIVANNCGKLIGEEVKMSSQTGEAPKEDYIHVRAKRGQATNSHSLAERVRRERISERMKFLQDLVPGCNKITGKAVMLDEIINYVQSLQRQVEFLSMKLATVYPEMNVQIERILSSDIHHSKGGTAPILGFGPGMNSAYPIPQVTLQAISPAIESSTLQSSPMSPMPNVWDNELQGIKQMGFTSTADLENLETSGKFYNLSWDFFCVCTRVARKYSYRFPDALGLSPSNKGSSL</sequence>
<evidence type="ECO:0000259" key="5">
    <source>
        <dbReference type="PROSITE" id="PS50888"/>
    </source>
</evidence>
<proteinExistence type="predicted"/>
<evidence type="ECO:0000256" key="1">
    <source>
        <dbReference type="ARBA" id="ARBA00004123"/>
    </source>
</evidence>
<dbReference type="InterPro" id="IPR011598">
    <property type="entry name" value="bHLH_dom"/>
</dbReference>
<keyword evidence="4" id="KW-0539">Nucleus</keyword>
<dbReference type="PANTHER" id="PTHR12565:SF458">
    <property type="entry name" value="TRANSCRIPTION FACTOR BHLH49"/>
    <property type="match status" value="1"/>
</dbReference>
<evidence type="ECO:0000313" key="6">
    <source>
        <dbReference type="EMBL" id="RVW57406.1"/>
    </source>
</evidence>
<evidence type="ECO:0000313" key="7">
    <source>
        <dbReference type="EMBL" id="RVX23205.1"/>
    </source>
</evidence>
<feature type="domain" description="BHLH" evidence="5">
    <location>
        <begin position="252"/>
        <end position="302"/>
    </location>
</feature>
<dbReference type="GO" id="GO:0005634">
    <property type="term" value="C:nucleus"/>
    <property type="evidence" value="ECO:0007669"/>
    <property type="project" value="UniProtKB-SubCell"/>
</dbReference>
<dbReference type="EMBL" id="QGNW01000001">
    <property type="protein sequence ID" value="RVX23205.1"/>
    <property type="molecule type" value="Genomic_DNA"/>
</dbReference>